<dbReference type="GO" id="GO:0016757">
    <property type="term" value="F:glycosyltransferase activity"/>
    <property type="evidence" value="ECO:0007669"/>
    <property type="project" value="InterPro"/>
</dbReference>
<evidence type="ECO:0000259" key="1">
    <source>
        <dbReference type="Pfam" id="PF00534"/>
    </source>
</evidence>
<dbReference type="Proteomes" id="UP000033865">
    <property type="component" value="Unassembled WGS sequence"/>
</dbReference>
<dbReference type="PANTHER" id="PTHR45947:SF3">
    <property type="entry name" value="SULFOQUINOVOSYL TRANSFERASE SQD2"/>
    <property type="match status" value="1"/>
</dbReference>
<evidence type="ECO:0000313" key="3">
    <source>
        <dbReference type="EMBL" id="KKW35617.1"/>
    </source>
</evidence>
<comment type="caution">
    <text evidence="3">The sequence shown here is derived from an EMBL/GenBank/DDBJ whole genome shotgun (WGS) entry which is preliminary data.</text>
</comment>
<dbReference type="SUPFAM" id="SSF53756">
    <property type="entry name" value="UDP-Glycosyltransferase/glycogen phosphorylase"/>
    <property type="match status" value="1"/>
</dbReference>
<dbReference type="AlphaFoldDB" id="A0A0G2A451"/>
<dbReference type="InterPro" id="IPR001296">
    <property type="entry name" value="Glyco_trans_1"/>
</dbReference>
<dbReference type="EMBL" id="LCRN01000035">
    <property type="protein sequence ID" value="KKW35617.1"/>
    <property type="molecule type" value="Genomic_DNA"/>
</dbReference>
<feature type="domain" description="Glycosyl transferase family 1" evidence="1">
    <location>
        <begin position="166"/>
        <end position="323"/>
    </location>
</feature>
<reference evidence="3 4" key="1">
    <citation type="journal article" date="2015" name="Nature">
        <title>rRNA introns, odd ribosomes, and small enigmatic genomes across a large radiation of phyla.</title>
        <authorList>
            <person name="Brown C.T."/>
            <person name="Hug L.A."/>
            <person name="Thomas B.C."/>
            <person name="Sharon I."/>
            <person name="Castelle C.J."/>
            <person name="Singh A."/>
            <person name="Wilkins M.J."/>
            <person name="Williams K.H."/>
            <person name="Banfield J.F."/>
        </authorList>
    </citation>
    <scope>NUCLEOTIDE SEQUENCE [LARGE SCALE GENOMIC DNA]</scope>
</reference>
<evidence type="ECO:0000259" key="2">
    <source>
        <dbReference type="Pfam" id="PF13439"/>
    </source>
</evidence>
<dbReference type="InterPro" id="IPR028098">
    <property type="entry name" value="Glyco_trans_4-like_N"/>
</dbReference>
<name>A0A0G2A451_9BACT</name>
<dbReference type="CDD" id="cd03801">
    <property type="entry name" value="GT4_PimA-like"/>
    <property type="match status" value="1"/>
</dbReference>
<dbReference type="Gene3D" id="3.40.50.2000">
    <property type="entry name" value="Glycogen Phosphorylase B"/>
    <property type="match status" value="2"/>
</dbReference>
<sequence length="342" mass="38644">MRNLLLTIDYPPNRGGVARYLQALVLTYPTRFEVVSDVSRILAPHARPHWLKALRTLRSRRGEYDQLWVSHLHPLGFVALAAKLLWRKPYVVILHGLDFRLGLRNPWKRFLSHRILRAARLVVCNSQALAKEVERFESSVKPHVVYPTLPDVLNQPVNKPARSVSFTHPLRLLTVARLVSRKNHSAMIEAVSRLDNVDYTMVGDGHNRDMIEALIQDGGLKDRVRLRTDVSDEELAQAYASADVFVLPVLPDKVDVEGFGIVYLEAAEAGLPIIATKMRGVEEALCPEGAIQLDEPTPQAIASALRELQDDPGRCAWMGQANRAFVKRFSRERQFGKLEPYV</sequence>
<dbReference type="Pfam" id="PF13439">
    <property type="entry name" value="Glyco_transf_4"/>
    <property type="match status" value="1"/>
</dbReference>
<dbReference type="Pfam" id="PF00534">
    <property type="entry name" value="Glycos_transf_1"/>
    <property type="match status" value="1"/>
</dbReference>
<dbReference type="PANTHER" id="PTHR45947">
    <property type="entry name" value="SULFOQUINOVOSYL TRANSFERASE SQD2"/>
    <property type="match status" value="1"/>
</dbReference>
<dbReference type="InterPro" id="IPR050194">
    <property type="entry name" value="Glycosyltransferase_grp1"/>
</dbReference>
<keyword evidence="3" id="KW-0808">Transferase</keyword>
<accession>A0A0G2A451</accession>
<organism evidence="3 4">
    <name type="scientific">Candidatus Uhrbacteria bacterium GW2011_GWC2_53_7</name>
    <dbReference type="NCBI Taxonomy" id="1618986"/>
    <lineage>
        <taxon>Bacteria</taxon>
        <taxon>Candidatus Uhriibacteriota</taxon>
    </lineage>
</organism>
<proteinExistence type="predicted"/>
<gene>
    <name evidence="3" type="ORF">UY82_C0035G0013</name>
</gene>
<protein>
    <submittedName>
        <fullName evidence="3">Glycosyltransferase</fullName>
    </submittedName>
</protein>
<feature type="domain" description="Glycosyltransferase subfamily 4-like N-terminal" evidence="2">
    <location>
        <begin position="44"/>
        <end position="147"/>
    </location>
</feature>
<evidence type="ECO:0000313" key="4">
    <source>
        <dbReference type="Proteomes" id="UP000033865"/>
    </source>
</evidence>